<dbReference type="InterPro" id="IPR017441">
    <property type="entry name" value="Protein_kinase_ATP_BS"/>
</dbReference>
<accession>G5JEC3</accession>
<keyword evidence="5" id="KW-0802">TPR repeat</keyword>
<dbReference type="GO" id="GO:0000407">
    <property type="term" value="C:phagophore assembly site"/>
    <property type="evidence" value="ECO:0007669"/>
    <property type="project" value="TreeGrafter"/>
</dbReference>
<dbReference type="InterPro" id="IPR000719">
    <property type="entry name" value="Prot_kinase_dom"/>
</dbReference>
<dbReference type="Gene3D" id="1.10.510.10">
    <property type="entry name" value="Transferase(Phosphotransferase) domain 1"/>
    <property type="match status" value="1"/>
</dbReference>
<evidence type="ECO:0000313" key="8">
    <source>
        <dbReference type="EMBL" id="EHJ09463.1"/>
    </source>
</evidence>
<feature type="binding site" evidence="6">
    <location>
        <position position="84"/>
    </location>
    <ligand>
        <name>ATP</name>
        <dbReference type="ChEBI" id="CHEBI:30616"/>
    </ligand>
</feature>
<dbReference type="GO" id="GO:0004674">
    <property type="term" value="F:protein serine/threonine kinase activity"/>
    <property type="evidence" value="ECO:0007669"/>
    <property type="project" value="InterPro"/>
</dbReference>
<keyword evidence="4 6" id="KW-0067">ATP-binding</keyword>
<dbReference type="PROSITE" id="PS00107">
    <property type="entry name" value="PROTEIN_KINASE_ATP"/>
    <property type="match status" value="1"/>
</dbReference>
<dbReference type="SMART" id="SM00028">
    <property type="entry name" value="TPR"/>
    <property type="match status" value="6"/>
</dbReference>
<dbReference type="InterPro" id="IPR008271">
    <property type="entry name" value="Ser/Thr_kinase_AS"/>
</dbReference>
<evidence type="ECO:0000256" key="6">
    <source>
        <dbReference type="PROSITE-ProRule" id="PRU10141"/>
    </source>
</evidence>
<dbReference type="Proteomes" id="UP000003477">
    <property type="component" value="Unassembled WGS sequence"/>
</dbReference>
<evidence type="ECO:0000256" key="5">
    <source>
        <dbReference type="PROSITE-ProRule" id="PRU00339"/>
    </source>
</evidence>
<dbReference type="PANTHER" id="PTHR24348:SF22">
    <property type="entry name" value="NON-SPECIFIC SERINE_THREONINE PROTEIN KINASE"/>
    <property type="match status" value="1"/>
</dbReference>
<dbReference type="GO" id="GO:0016020">
    <property type="term" value="C:membrane"/>
    <property type="evidence" value="ECO:0007669"/>
    <property type="project" value="TreeGrafter"/>
</dbReference>
<dbReference type="Gene3D" id="1.25.40.10">
    <property type="entry name" value="Tetratricopeptide repeat domain"/>
    <property type="match status" value="2"/>
</dbReference>
<dbReference type="PROSITE" id="PS50005">
    <property type="entry name" value="TPR"/>
    <property type="match status" value="2"/>
</dbReference>
<gene>
    <name evidence="8" type="ORF">CWATWH0003_B110</name>
</gene>
<dbReference type="Gene3D" id="3.30.200.20">
    <property type="entry name" value="Phosphorylase Kinase, domain 1"/>
    <property type="match status" value="1"/>
</dbReference>
<feature type="repeat" description="TPR" evidence="5">
    <location>
        <begin position="394"/>
        <end position="427"/>
    </location>
</feature>
<dbReference type="GO" id="GO:0005524">
    <property type="term" value="F:ATP binding"/>
    <property type="evidence" value="ECO:0007669"/>
    <property type="project" value="UniProtKB-UniRule"/>
</dbReference>
<proteinExistence type="predicted"/>
<feature type="domain" description="Protein kinase" evidence="7">
    <location>
        <begin position="55"/>
        <end position="374"/>
    </location>
</feature>
<dbReference type="InterPro" id="IPR045269">
    <property type="entry name" value="Atg1-like"/>
</dbReference>
<dbReference type="SUPFAM" id="SSF56112">
    <property type="entry name" value="Protein kinase-like (PK-like)"/>
    <property type="match status" value="1"/>
</dbReference>
<dbReference type="EMBL" id="AESD01000984">
    <property type="protein sequence ID" value="EHJ09463.1"/>
    <property type="molecule type" value="Genomic_DNA"/>
</dbReference>
<protein>
    <recommendedName>
        <fullName evidence="7">Protein kinase domain-containing protein</fullName>
    </recommendedName>
</protein>
<comment type="caution">
    <text evidence="8">The sequence shown here is derived from an EMBL/GenBank/DDBJ whole genome shotgun (WGS) entry which is preliminary data.</text>
</comment>
<keyword evidence="1" id="KW-0808">Transferase</keyword>
<organism evidence="8 9">
    <name type="scientific">Crocosphaera watsonii WH 0003</name>
    <dbReference type="NCBI Taxonomy" id="423471"/>
    <lineage>
        <taxon>Bacteria</taxon>
        <taxon>Bacillati</taxon>
        <taxon>Cyanobacteriota</taxon>
        <taxon>Cyanophyceae</taxon>
        <taxon>Oscillatoriophycideae</taxon>
        <taxon>Chroococcales</taxon>
        <taxon>Aphanothecaceae</taxon>
        <taxon>Crocosphaera</taxon>
    </lineage>
</organism>
<dbReference type="PANTHER" id="PTHR24348">
    <property type="entry name" value="SERINE/THREONINE-PROTEIN KINASE UNC-51-RELATED"/>
    <property type="match status" value="1"/>
</dbReference>
<dbReference type="InterPro" id="IPR011990">
    <property type="entry name" value="TPR-like_helical_dom_sf"/>
</dbReference>
<dbReference type="SMART" id="SM00220">
    <property type="entry name" value="S_TKc"/>
    <property type="match status" value="1"/>
</dbReference>
<dbReference type="InterPro" id="IPR011009">
    <property type="entry name" value="Kinase-like_dom_sf"/>
</dbReference>
<dbReference type="Pfam" id="PF13432">
    <property type="entry name" value="TPR_16"/>
    <property type="match status" value="1"/>
</dbReference>
<dbReference type="SUPFAM" id="SSF48452">
    <property type="entry name" value="TPR-like"/>
    <property type="match status" value="1"/>
</dbReference>
<dbReference type="Pfam" id="PF13414">
    <property type="entry name" value="TPR_11"/>
    <property type="match status" value="1"/>
</dbReference>
<keyword evidence="3" id="KW-0418">Kinase</keyword>
<dbReference type="PATRIC" id="fig|423471.3.peg.5381"/>
<evidence type="ECO:0000256" key="4">
    <source>
        <dbReference type="ARBA" id="ARBA00022840"/>
    </source>
</evidence>
<dbReference type="PROSITE" id="PS50011">
    <property type="entry name" value="PROTEIN_KINASE_DOM"/>
    <property type="match status" value="1"/>
</dbReference>
<dbReference type="GeneID" id="88769043"/>
<dbReference type="InterPro" id="IPR019734">
    <property type="entry name" value="TPR_rpt"/>
</dbReference>
<evidence type="ECO:0000256" key="1">
    <source>
        <dbReference type="ARBA" id="ARBA00022679"/>
    </source>
</evidence>
<dbReference type="GO" id="GO:0005776">
    <property type="term" value="C:autophagosome"/>
    <property type="evidence" value="ECO:0007669"/>
    <property type="project" value="TreeGrafter"/>
</dbReference>
<dbReference type="AlphaFoldDB" id="G5JEC3"/>
<evidence type="ECO:0000256" key="3">
    <source>
        <dbReference type="ARBA" id="ARBA00022777"/>
    </source>
</evidence>
<dbReference type="Pfam" id="PF00069">
    <property type="entry name" value="Pkinase"/>
    <property type="match status" value="1"/>
</dbReference>
<dbReference type="CDD" id="cd14014">
    <property type="entry name" value="STKc_PknB_like"/>
    <property type="match status" value="1"/>
</dbReference>
<dbReference type="PROSITE" id="PS00108">
    <property type="entry name" value="PROTEIN_KINASE_ST"/>
    <property type="match status" value="1"/>
</dbReference>
<reference evidence="8 9" key="1">
    <citation type="journal article" date="2011" name="Front. Microbiol.">
        <title>Two Strains of Crocosphaera watsonii with Highly Conserved Genomes are Distinguished by Strain-Specific Features.</title>
        <authorList>
            <person name="Bench S.R."/>
            <person name="Ilikchyan I.N."/>
            <person name="Tripp H.J."/>
            <person name="Zehr J.P."/>
        </authorList>
    </citation>
    <scope>NUCLEOTIDE SEQUENCE [LARGE SCALE GENOMIC DNA]</scope>
    <source>
        <strain evidence="8 9">WH 0003</strain>
    </source>
</reference>
<evidence type="ECO:0000313" key="9">
    <source>
        <dbReference type="Proteomes" id="UP000003477"/>
    </source>
</evidence>
<name>G5JEC3_CROWT</name>
<evidence type="ECO:0000259" key="7">
    <source>
        <dbReference type="PROSITE" id="PS50011"/>
    </source>
</evidence>
<feature type="repeat" description="TPR" evidence="5">
    <location>
        <begin position="612"/>
        <end position="645"/>
    </location>
</feature>
<keyword evidence="2 6" id="KW-0547">Nucleotide-binding</keyword>
<dbReference type="GO" id="GO:0005829">
    <property type="term" value="C:cytosol"/>
    <property type="evidence" value="ECO:0007669"/>
    <property type="project" value="TreeGrafter"/>
</dbReference>
<dbReference type="RefSeq" id="WP_007313490.1">
    <property type="nucleotide sequence ID" value="NZ_AESD01000984.1"/>
</dbReference>
<evidence type="ECO:0000256" key="2">
    <source>
        <dbReference type="ARBA" id="ARBA00022741"/>
    </source>
</evidence>
<sequence length="706" mass="79659">MLCPTCLAENPDNATECKTCGAPLEPLDGSSPSPQTSSSSLLYLQPGSLLMNGEYEIKSVLGQGGFGITYKGVYRPNGAEVAIKELWPEQAVRQGNNVLWSPTITPQQQREQIQLFLLEAYNQHQCQHPNIAQVYYWLEENNTAYIIMQFIAGNSLFGIFKDEGILEEARVKKYFIQVAEALKIIHLKNFQHRDIKPENILIDGNDNAILIDFGAAREFIAGQTKKMTQIVTPGYAPLEQYIEKSQRYPATDFYACCASMYELLTGKLPTEAVNRTSYPDPLIAPRQINSNVSELMEKVILMGMKMNIKERFQTADDLIDALNGNLTSPSQKQAQEFVKQGKLNEASRMYARCLKDDPTNKTAAIEYALVSIHINDSQAEMTAKKAIQLNPNDGRGYGVLGLFYCRQGKWTEAVTNLKQAVNLCPDQVWILANYAWALGKTNNWQQAALEIKKALNLDENCSFALGIQAWILFQQQQYKTQQLNAPAVIPCAIKALSSANASLNLKQWLYPYLITALSRVTHPITGGSLNRQIEKCLQENPAHFFVLGYRGWQQVNSGKLLDAVQSFQRASQDPSVQAWILVNTAIAYEYDNKITEAIQTYEICTQKMPQFPFVYYRLGTLLGRSQQWQQAQQKLEEAINLKNDYAQAHHNLGWVLLNQKNSDGVVESVREVISAYKKALSCYKQQNQEDWGNYLEQILQNADISF</sequence>